<dbReference type="SUPFAM" id="SSF51430">
    <property type="entry name" value="NAD(P)-linked oxidoreductase"/>
    <property type="match status" value="1"/>
</dbReference>
<evidence type="ECO:0000259" key="1">
    <source>
        <dbReference type="Pfam" id="PF00248"/>
    </source>
</evidence>
<feature type="non-terminal residue" evidence="2">
    <location>
        <position position="268"/>
    </location>
</feature>
<sequence length="268" mass="29684">FLKTVGAAGLGCVFASVDAFAGSNEPKFPQVPKRKLGKTGIEVPCLSLGIEFNAVESQTVLQKAIEFGVNYWDTAETYAGGNSALGIGKFLQKNPELREKLFIATKACGTKGSYDERKPAADRETCLQASLKRLNTEYIDLYYGFHGLSDPVHLTDELKQWVKNAKERKLIRFFGFSTHTNMAQCLTAAAKLDWIDAIMTVYNFRSMQDSKMQAAIEACHKAGIGLIAMKTQAFGQKIETEEDKKLVEHILQRGFTEGQAKIKVVLED</sequence>
<dbReference type="AlphaFoldDB" id="X1HJ82"/>
<dbReference type="CDD" id="cd19105">
    <property type="entry name" value="AKR_unchar"/>
    <property type="match status" value="1"/>
</dbReference>
<feature type="domain" description="NADP-dependent oxidoreductase" evidence="1">
    <location>
        <begin position="51"/>
        <end position="235"/>
    </location>
</feature>
<dbReference type="Pfam" id="PF00248">
    <property type="entry name" value="Aldo_ket_red"/>
    <property type="match status" value="1"/>
</dbReference>
<proteinExistence type="predicted"/>
<dbReference type="EMBL" id="BARU01028344">
    <property type="protein sequence ID" value="GAH69522.1"/>
    <property type="molecule type" value="Genomic_DNA"/>
</dbReference>
<comment type="caution">
    <text evidence="2">The sequence shown here is derived from an EMBL/GenBank/DDBJ whole genome shotgun (WGS) entry which is preliminary data.</text>
</comment>
<dbReference type="Gene3D" id="3.20.20.100">
    <property type="entry name" value="NADP-dependent oxidoreductase domain"/>
    <property type="match status" value="1"/>
</dbReference>
<evidence type="ECO:0000313" key="2">
    <source>
        <dbReference type="EMBL" id="GAH69522.1"/>
    </source>
</evidence>
<reference evidence="2" key="1">
    <citation type="journal article" date="2014" name="Front. Microbiol.">
        <title>High frequency of phylogenetically diverse reductive dehalogenase-homologous genes in deep subseafloor sedimentary metagenomes.</title>
        <authorList>
            <person name="Kawai M."/>
            <person name="Futagami T."/>
            <person name="Toyoda A."/>
            <person name="Takaki Y."/>
            <person name="Nishi S."/>
            <person name="Hori S."/>
            <person name="Arai W."/>
            <person name="Tsubouchi T."/>
            <person name="Morono Y."/>
            <person name="Uchiyama I."/>
            <person name="Ito T."/>
            <person name="Fujiyama A."/>
            <person name="Inagaki F."/>
            <person name="Takami H."/>
        </authorList>
    </citation>
    <scope>NUCLEOTIDE SEQUENCE</scope>
    <source>
        <strain evidence="2">Expedition CK06-06</strain>
    </source>
</reference>
<protein>
    <recommendedName>
        <fullName evidence="1">NADP-dependent oxidoreductase domain-containing protein</fullName>
    </recommendedName>
</protein>
<dbReference type="InterPro" id="IPR053135">
    <property type="entry name" value="AKR2_Oxidoreductase"/>
</dbReference>
<dbReference type="PANTHER" id="PTHR43312">
    <property type="entry name" value="D-THREO-ALDOSE 1-DEHYDROGENASE"/>
    <property type="match status" value="1"/>
</dbReference>
<name>X1HJ82_9ZZZZ</name>
<organism evidence="2">
    <name type="scientific">marine sediment metagenome</name>
    <dbReference type="NCBI Taxonomy" id="412755"/>
    <lineage>
        <taxon>unclassified sequences</taxon>
        <taxon>metagenomes</taxon>
        <taxon>ecological metagenomes</taxon>
    </lineage>
</organism>
<feature type="non-terminal residue" evidence="2">
    <location>
        <position position="1"/>
    </location>
</feature>
<dbReference type="InterPro" id="IPR023210">
    <property type="entry name" value="NADP_OxRdtase_dom"/>
</dbReference>
<accession>X1HJ82</accession>
<dbReference type="InterPro" id="IPR036812">
    <property type="entry name" value="NAD(P)_OxRdtase_dom_sf"/>
</dbReference>
<gene>
    <name evidence="2" type="ORF">S03H2_45251</name>
</gene>
<dbReference type="PANTHER" id="PTHR43312:SF1">
    <property type="entry name" value="NADP-DEPENDENT OXIDOREDUCTASE DOMAIN-CONTAINING PROTEIN"/>
    <property type="match status" value="1"/>
</dbReference>